<evidence type="ECO:0000256" key="10">
    <source>
        <dbReference type="ARBA" id="ARBA00023224"/>
    </source>
</evidence>
<dbReference type="EMBL" id="JAZDUA010000126">
    <property type="protein sequence ID" value="KAK7867128.1"/>
    <property type="molecule type" value="Genomic_DNA"/>
</dbReference>
<feature type="region of interest" description="Disordered" evidence="11">
    <location>
        <begin position="213"/>
        <end position="233"/>
    </location>
</feature>
<dbReference type="GO" id="GO:0005886">
    <property type="term" value="C:plasma membrane"/>
    <property type="evidence" value="ECO:0007669"/>
    <property type="project" value="UniProtKB-SubCell"/>
</dbReference>
<feature type="compositionally biased region" description="Basic and acidic residues" evidence="11">
    <location>
        <begin position="374"/>
        <end position="387"/>
    </location>
</feature>
<dbReference type="InterPro" id="IPR017452">
    <property type="entry name" value="GPCR_Rhodpsn_7TM"/>
</dbReference>
<dbReference type="AlphaFoldDB" id="A0AAN9VNA2"/>
<gene>
    <name evidence="14" type="ORF">R5R35_005846</name>
</gene>
<dbReference type="PANTHER" id="PTHR24246">
    <property type="entry name" value="OLFACTORY RECEPTOR AND ADENOSINE RECEPTOR"/>
    <property type="match status" value="1"/>
</dbReference>
<feature type="region of interest" description="Disordered" evidence="11">
    <location>
        <begin position="454"/>
        <end position="505"/>
    </location>
</feature>
<dbReference type="PROSITE" id="PS50262">
    <property type="entry name" value="G_PROTEIN_RECEP_F1_2"/>
    <property type="match status" value="1"/>
</dbReference>
<dbReference type="InterPro" id="IPR000276">
    <property type="entry name" value="GPCR_Rhodpsn"/>
</dbReference>
<comment type="similarity">
    <text evidence="2">Belongs to the G-protein coupled receptor 1 family.</text>
</comment>
<evidence type="ECO:0000259" key="13">
    <source>
        <dbReference type="PROSITE" id="PS50262"/>
    </source>
</evidence>
<feature type="compositionally biased region" description="Low complexity" evidence="11">
    <location>
        <begin position="420"/>
        <end position="429"/>
    </location>
</feature>
<feature type="transmembrane region" description="Helical" evidence="12">
    <location>
        <begin position="21"/>
        <end position="42"/>
    </location>
</feature>
<reference evidence="14 15" key="1">
    <citation type="submission" date="2024-03" db="EMBL/GenBank/DDBJ databases">
        <title>The genome assembly and annotation of the cricket Gryllus longicercus Weissman &amp; Gray.</title>
        <authorList>
            <person name="Szrajer S."/>
            <person name="Gray D."/>
            <person name="Ylla G."/>
        </authorList>
    </citation>
    <scope>NUCLEOTIDE SEQUENCE [LARGE SCALE GENOMIC DNA]</scope>
    <source>
        <strain evidence="14">DAG 2021-001</strain>
        <tissue evidence="14">Whole body minus gut</tissue>
    </source>
</reference>
<evidence type="ECO:0000256" key="4">
    <source>
        <dbReference type="ARBA" id="ARBA00022692"/>
    </source>
</evidence>
<keyword evidence="15" id="KW-1185">Reference proteome</keyword>
<dbReference type="PANTHER" id="PTHR24246:SF27">
    <property type="entry name" value="ADENOSINE RECEPTOR, ISOFORM A"/>
    <property type="match status" value="1"/>
</dbReference>
<evidence type="ECO:0000256" key="2">
    <source>
        <dbReference type="ARBA" id="ARBA00010663"/>
    </source>
</evidence>
<organism evidence="14 15">
    <name type="scientific">Gryllus longicercus</name>
    <dbReference type="NCBI Taxonomy" id="2509291"/>
    <lineage>
        <taxon>Eukaryota</taxon>
        <taxon>Metazoa</taxon>
        <taxon>Ecdysozoa</taxon>
        <taxon>Arthropoda</taxon>
        <taxon>Hexapoda</taxon>
        <taxon>Insecta</taxon>
        <taxon>Pterygota</taxon>
        <taxon>Neoptera</taxon>
        <taxon>Polyneoptera</taxon>
        <taxon>Orthoptera</taxon>
        <taxon>Ensifera</taxon>
        <taxon>Gryllidea</taxon>
        <taxon>Grylloidea</taxon>
        <taxon>Gryllidae</taxon>
        <taxon>Gryllinae</taxon>
        <taxon>Gryllus</taxon>
    </lineage>
</organism>
<feature type="compositionally biased region" description="Pro residues" evidence="11">
    <location>
        <begin position="271"/>
        <end position="282"/>
    </location>
</feature>
<keyword evidence="3" id="KW-1003">Cell membrane</keyword>
<dbReference type="GO" id="GO:0007189">
    <property type="term" value="P:adenylate cyclase-activating G protein-coupled receptor signaling pathway"/>
    <property type="evidence" value="ECO:0007669"/>
    <property type="project" value="TreeGrafter"/>
</dbReference>
<dbReference type="Gene3D" id="1.20.1070.10">
    <property type="entry name" value="Rhodopsin 7-helix transmembrane proteins"/>
    <property type="match status" value="1"/>
</dbReference>
<evidence type="ECO:0000256" key="6">
    <source>
        <dbReference type="ARBA" id="ARBA00023040"/>
    </source>
</evidence>
<keyword evidence="5 12" id="KW-1133">Transmembrane helix</keyword>
<evidence type="ECO:0000256" key="3">
    <source>
        <dbReference type="ARBA" id="ARBA00022475"/>
    </source>
</evidence>
<keyword evidence="9" id="KW-0325">Glycoprotein</keyword>
<dbReference type="PRINTS" id="PR00237">
    <property type="entry name" value="GPCRRHODOPSN"/>
</dbReference>
<dbReference type="Pfam" id="PF00001">
    <property type="entry name" value="7tm_1"/>
    <property type="match status" value="1"/>
</dbReference>
<feature type="compositionally biased region" description="Pro residues" evidence="11">
    <location>
        <begin position="213"/>
        <end position="226"/>
    </location>
</feature>
<proteinExistence type="inferred from homology"/>
<protein>
    <recommendedName>
        <fullName evidence="13">G-protein coupled receptors family 1 profile domain-containing protein</fullName>
    </recommendedName>
</protein>
<evidence type="ECO:0000256" key="12">
    <source>
        <dbReference type="SAM" id="Phobius"/>
    </source>
</evidence>
<dbReference type="GO" id="GO:0001973">
    <property type="term" value="P:G protein-coupled adenosine receptor signaling pathway"/>
    <property type="evidence" value="ECO:0007669"/>
    <property type="project" value="TreeGrafter"/>
</dbReference>
<evidence type="ECO:0000313" key="14">
    <source>
        <dbReference type="EMBL" id="KAK7867128.1"/>
    </source>
</evidence>
<feature type="domain" description="G-protein coupled receptors family 1 profile" evidence="13">
    <location>
        <begin position="1"/>
        <end position="71"/>
    </location>
</feature>
<evidence type="ECO:0000256" key="9">
    <source>
        <dbReference type="ARBA" id="ARBA00023180"/>
    </source>
</evidence>
<keyword evidence="6" id="KW-0297">G-protein coupled receptor</keyword>
<dbReference type="GO" id="GO:0004930">
    <property type="term" value="F:G protein-coupled receptor activity"/>
    <property type="evidence" value="ECO:0007669"/>
    <property type="project" value="UniProtKB-KW"/>
</dbReference>
<keyword evidence="10" id="KW-0807">Transducer</keyword>
<evidence type="ECO:0000256" key="5">
    <source>
        <dbReference type="ARBA" id="ARBA00022989"/>
    </source>
</evidence>
<feature type="region of interest" description="Disordered" evidence="11">
    <location>
        <begin position="251"/>
        <end position="314"/>
    </location>
</feature>
<evidence type="ECO:0000256" key="11">
    <source>
        <dbReference type="SAM" id="MobiDB-lite"/>
    </source>
</evidence>
<sequence length="505" mass="50018">MLRMLGPIKKSEVKATQNLSIIVLFFILCWFPLYTINCIQAFRRDWKVDPTLMEFCIVLSHLNSAGNPLLYAYHLRDFRAALKSFLWKLLGMQEEPAAGGGGGGGGCGGGGFGAAPGARSVGSQLGLAAAALGGGPAGRAAGGGGGGAWASAVGVGAGAPSLRRSAPALHLLLAPPATPAATTAHSSMTSIASSMGSVHQAAAAPALSALPALAPPATPPPPPAPAPAAASAHHAHSAYRVEVVGGTMSTVAEASQSEEEPSTTPASAGPAPSPAPSQPPSPSHLSPVGGGGDGPLSLGLDAELSDGDDDVFVPASAPNAAAIGAAGARPSGSACEYRARHLAPARRVASAPRAKHRVLRPPSDDLGAENGDGDAAHLDFSDDRAELSPRAGKAPVITNGNGELRRASREGAPSVPAPGPAHAHAHALAHAAGAGARKLSPLKAVSDFLLGAKPHPGRRKDAAADDAAAAAAARDDVGGRDGVVPGPGPPAHRNGAAVHVAQRDA</sequence>
<keyword evidence="7 12" id="KW-0472">Membrane</keyword>
<name>A0AAN9VNA2_9ORTH</name>
<evidence type="ECO:0000256" key="7">
    <source>
        <dbReference type="ARBA" id="ARBA00023136"/>
    </source>
</evidence>
<dbReference type="SUPFAM" id="SSF81321">
    <property type="entry name" value="Family A G protein-coupled receptor-like"/>
    <property type="match status" value="1"/>
</dbReference>
<evidence type="ECO:0000256" key="8">
    <source>
        <dbReference type="ARBA" id="ARBA00023170"/>
    </source>
</evidence>
<comment type="subcellular location">
    <subcellularLocation>
        <location evidence="1">Cell membrane</location>
        <topology evidence="1">Multi-pass membrane protein</topology>
    </subcellularLocation>
</comment>
<comment type="caution">
    <text evidence="14">The sequence shown here is derived from an EMBL/GenBank/DDBJ whole genome shotgun (WGS) entry which is preliminary data.</text>
</comment>
<evidence type="ECO:0000256" key="1">
    <source>
        <dbReference type="ARBA" id="ARBA00004651"/>
    </source>
</evidence>
<evidence type="ECO:0000313" key="15">
    <source>
        <dbReference type="Proteomes" id="UP001378592"/>
    </source>
</evidence>
<feature type="region of interest" description="Disordered" evidence="11">
    <location>
        <begin position="344"/>
        <end position="429"/>
    </location>
</feature>
<dbReference type="Proteomes" id="UP001378592">
    <property type="component" value="Unassembled WGS sequence"/>
</dbReference>
<keyword evidence="8" id="KW-0675">Receptor</keyword>
<accession>A0AAN9VNA2</accession>
<keyword evidence="4 12" id="KW-0812">Transmembrane</keyword>